<protein>
    <recommendedName>
        <fullName evidence="1">Coenzyme F420 hydrogenase/dehydrogenase beta subunit N-terminal domain-containing protein</fullName>
    </recommendedName>
</protein>
<dbReference type="EMBL" id="DQTV01000102">
    <property type="protein sequence ID" value="HIP57456.1"/>
    <property type="molecule type" value="Genomic_DNA"/>
</dbReference>
<proteinExistence type="predicted"/>
<organism evidence="2 3">
    <name type="scientific">Ignisphaera aggregans</name>
    <dbReference type="NCBI Taxonomy" id="334771"/>
    <lineage>
        <taxon>Archaea</taxon>
        <taxon>Thermoproteota</taxon>
        <taxon>Thermoprotei</taxon>
        <taxon>Desulfurococcales</taxon>
        <taxon>Desulfurococcaceae</taxon>
        <taxon>Ignisphaera</taxon>
    </lineage>
</organism>
<sequence>MVLARAVDEDIRRQRIASGGGVTALLIFMLERGYVDGVVVAKRVRGLVAELVIARRRDEVSRAAGNKWSVLPYTTRLREALQDESLRKIALVGLPCQAQFL</sequence>
<evidence type="ECO:0000313" key="3">
    <source>
        <dbReference type="Proteomes" id="UP000605805"/>
    </source>
</evidence>
<accession>A0A832Z057</accession>
<dbReference type="InterPro" id="IPR007516">
    <property type="entry name" value="Co_F420_Hydgase/DH_bsu_N"/>
</dbReference>
<reference evidence="2" key="1">
    <citation type="journal article" date="2020" name="ISME J.">
        <title>Gammaproteobacteria mediating utilization of methyl-, sulfur- and petroleum organic compounds in deep ocean hydrothermal plumes.</title>
        <authorList>
            <person name="Zhou Z."/>
            <person name="Liu Y."/>
            <person name="Pan J."/>
            <person name="Cron B.R."/>
            <person name="Toner B.M."/>
            <person name="Anantharaman K."/>
            <person name="Breier J.A."/>
            <person name="Dick G.J."/>
            <person name="Li M."/>
        </authorList>
    </citation>
    <scope>NUCLEOTIDE SEQUENCE</scope>
    <source>
        <strain evidence="2">SZUA-1435</strain>
    </source>
</reference>
<name>A0A832Z057_9CREN</name>
<dbReference type="Pfam" id="PF04422">
    <property type="entry name" value="FrhB_FdhB_N"/>
    <property type="match status" value="1"/>
</dbReference>
<dbReference type="Proteomes" id="UP000605805">
    <property type="component" value="Unassembled WGS sequence"/>
</dbReference>
<comment type="caution">
    <text evidence="2">The sequence shown here is derived from an EMBL/GenBank/DDBJ whole genome shotgun (WGS) entry which is preliminary data.</text>
</comment>
<evidence type="ECO:0000259" key="1">
    <source>
        <dbReference type="Pfam" id="PF04422"/>
    </source>
</evidence>
<dbReference type="GO" id="GO:0052592">
    <property type="term" value="F:oxidoreductase activity, acting on CH or CH2 groups, with an iron-sulfur protein as acceptor"/>
    <property type="evidence" value="ECO:0007669"/>
    <property type="project" value="TreeGrafter"/>
</dbReference>
<evidence type="ECO:0000313" key="2">
    <source>
        <dbReference type="EMBL" id="HIP57456.1"/>
    </source>
</evidence>
<dbReference type="AlphaFoldDB" id="A0A832Z057"/>
<dbReference type="PANTHER" id="PTHR31332:SF0">
    <property type="entry name" value="7-HYDROXYMETHYL CHLOROPHYLL A REDUCTASE, CHLOROPLASTIC"/>
    <property type="match status" value="1"/>
</dbReference>
<feature type="domain" description="Coenzyme F420 hydrogenase/dehydrogenase beta subunit N-terminal" evidence="1">
    <location>
        <begin position="1"/>
        <end position="73"/>
    </location>
</feature>
<dbReference type="InterPro" id="IPR045220">
    <property type="entry name" value="FRHB/FDHB/HCAR-like"/>
</dbReference>
<gene>
    <name evidence="2" type="ORF">EYH02_05260</name>
</gene>
<dbReference type="PANTHER" id="PTHR31332">
    <property type="entry name" value="7-HYDROXYMETHYL CHLOROPHYLL A REDUCTASE, CHLOROPLASTIC"/>
    <property type="match status" value="1"/>
</dbReference>